<evidence type="ECO:0000313" key="3">
    <source>
        <dbReference type="Proteomes" id="UP000635245"/>
    </source>
</evidence>
<protein>
    <submittedName>
        <fullName evidence="2">GNAT family N-acetyltransferase</fullName>
    </submittedName>
</protein>
<dbReference type="EMBL" id="JAENJH010000005">
    <property type="protein sequence ID" value="MBK1786721.1"/>
    <property type="molecule type" value="Genomic_DNA"/>
</dbReference>
<dbReference type="Gene3D" id="3.40.630.30">
    <property type="match status" value="1"/>
</dbReference>
<accession>A0A934QUT7</accession>
<evidence type="ECO:0000313" key="2">
    <source>
        <dbReference type="EMBL" id="MBK1786721.1"/>
    </source>
</evidence>
<sequence>MLRLRVDVFVVEQECPYPEIDGKDLLPGTTHLWQPSAHGVEGCLRVLEQPGGVLRIGRVCTAASARGTGLGARLMAAALEFVGDAESVLDAQVYAQGFYARFGFEPEGEPFDEDGIQHITMRRPASRR</sequence>
<dbReference type="Proteomes" id="UP000635245">
    <property type="component" value="Unassembled WGS sequence"/>
</dbReference>
<dbReference type="InterPro" id="IPR000182">
    <property type="entry name" value="GNAT_dom"/>
</dbReference>
<dbReference type="PROSITE" id="PS51186">
    <property type="entry name" value="GNAT"/>
    <property type="match status" value="1"/>
</dbReference>
<proteinExistence type="predicted"/>
<dbReference type="Pfam" id="PF13673">
    <property type="entry name" value="Acetyltransf_10"/>
    <property type="match status" value="1"/>
</dbReference>
<keyword evidence="3" id="KW-1185">Reference proteome</keyword>
<feature type="domain" description="N-acetyltransferase" evidence="1">
    <location>
        <begin position="1"/>
        <end position="126"/>
    </location>
</feature>
<dbReference type="RefSeq" id="WP_200321233.1">
    <property type="nucleotide sequence ID" value="NZ_JAENJH010000005.1"/>
</dbReference>
<gene>
    <name evidence="2" type="ORF">JHE00_20545</name>
</gene>
<comment type="caution">
    <text evidence="2">The sequence shown here is derived from an EMBL/GenBank/DDBJ whole genome shotgun (WGS) entry which is preliminary data.</text>
</comment>
<dbReference type="CDD" id="cd04301">
    <property type="entry name" value="NAT_SF"/>
    <property type="match status" value="1"/>
</dbReference>
<dbReference type="SUPFAM" id="SSF55729">
    <property type="entry name" value="Acyl-CoA N-acyltransferases (Nat)"/>
    <property type="match status" value="1"/>
</dbReference>
<name>A0A934QUT7_9PSEU</name>
<organism evidence="2 3">
    <name type="scientific">Prauserella cavernicola</name>
    <dbReference type="NCBI Taxonomy" id="2800127"/>
    <lineage>
        <taxon>Bacteria</taxon>
        <taxon>Bacillati</taxon>
        <taxon>Actinomycetota</taxon>
        <taxon>Actinomycetes</taxon>
        <taxon>Pseudonocardiales</taxon>
        <taxon>Pseudonocardiaceae</taxon>
        <taxon>Prauserella</taxon>
    </lineage>
</organism>
<reference evidence="2" key="1">
    <citation type="submission" date="2020-12" db="EMBL/GenBank/DDBJ databases">
        <title>Prauserella sp. ASG 168, a novel actinomycete isolated from cave rock.</title>
        <authorList>
            <person name="Suriyachadkun C."/>
        </authorList>
    </citation>
    <scope>NUCLEOTIDE SEQUENCE</scope>
    <source>
        <strain evidence="2">ASG 168</strain>
    </source>
</reference>
<dbReference type="InterPro" id="IPR016181">
    <property type="entry name" value="Acyl_CoA_acyltransferase"/>
</dbReference>
<dbReference type="AlphaFoldDB" id="A0A934QUT7"/>
<evidence type="ECO:0000259" key="1">
    <source>
        <dbReference type="PROSITE" id="PS51186"/>
    </source>
</evidence>
<dbReference type="GO" id="GO:0016747">
    <property type="term" value="F:acyltransferase activity, transferring groups other than amino-acyl groups"/>
    <property type="evidence" value="ECO:0007669"/>
    <property type="project" value="InterPro"/>
</dbReference>